<reference evidence="1" key="2">
    <citation type="journal article" date="2007" name="Science">
        <title>Draft genome sequence of the sexually transmitted pathogen Trichomonas vaginalis.</title>
        <authorList>
            <person name="Carlton J.M."/>
            <person name="Hirt R.P."/>
            <person name="Silva J.C."/>
            <person name="Delcher A.L."/>
            <person name="Schatz M."/>
            <person name="Zhao Q."/>
            <person name="Wortman J.R."/>
            <person name="Bidwell S.L."/>
            <person name="Alsmark U.C.M."/>
            <person name="Besteiro S."/>
            <person name="Sicheritz-Ponten T."/>
            <person name="Noel C.J."/>
            <person name="Dacks J.B."/>
            <person name="Foster P.G."/>
            <person name="Simillion C."/>
            <person name="Van de Peer Y."/>
            <person name="Miranda-Saavedra D."/>
            <person name="Barton G.J."/>
            <person name="Westrop G.D."/>
            <person name="Mueller S."/>
            <person name="Dessi D."/>
            <person name="Fiori P.L."/>
            <person name="Ren Q."/>
            <person name="Paulsen I."/>
            <person name="Zhang H."/>
            <person name="Bastida-Corcuera F.D."/>
            <person name="Simoes-Barbosa A."/>
            <person name="Brown M.T."/>
            <person name="Hayes R.D."/>
            <person name="Mukherjee M."/>
            <person name="Okumura C.Y."/>
            <person name="Schneider R."/>
            <person name="Smith A.J."/>
            <person name="Vanacova S."/>
            <person name="Villalvazo M."/>
            <person name="Haas B.J."/>
            <person name="Pertea M."/>
            <person name="Feldblyum T.V."/>
            <person name="Utterback T.R."/>
            <person name="Shu C.L."/>
            <person name="Osoegawa K."/>
            <person name="de Jong P.J."/>
            <person name="Hrdy I."/>
            <person name="Horvathova L."/>
            <person name="Zubacova Z."/>
            <person name="Dolezal P."/>
            <person name="Malik S.B."/>
            <person name="Logsdon J.M. Jr."/>
            <person name="Henze K."/>
            <person name="Gupta A."/>
            <person name="Wang C.C."/>
            <person name="Dunne R.L."/>
            <person name="Upcroft J.A."/>
            <person name="Upcroft P."/>
            <person name="White O."/>
            <person name="Salzberg S.L."/>
            <person name="Tang P."/>
            <person name="Chiu C.-H."/>
            <person name="Lee Y.-S."/>
            <person name="Embley T.M."/>
            <person name="Coombs G.H."/>
            <person name="Mottram J.C."/>
            <person name="Tachezy J."/>
            <person name="Fraser-Liggett C.M."/>
            <person name="Johnson P.J."/>
        </authorList>
    </citation>
    <scope>NUCLEOTIDE SEQUENCE [LARGE SCALE GENOMIC DNA]</scope>
    <source>
        <strain evidence="1">G3</strain>
    </source>
</reference>
<name>A2EXD8_TRIV3</name>
<dbReference type="InParanoid" id="A2EXD8"/>
<dbReference type="AlphaFoldDB" id="A2EXD8"/>
<protein>
    <submittedName>
        <fullName evidence="1">Uncharacterized protein</fullName>
    </submittedName>
</protein>
<reference evidence="1" key="1">
    <citation type="submission" date="2006-10" db="EMBL/GenBank/DDBJ databases">
        <authorList>
            <person name="Amadeo P."/>
            <person name="Zhao Q."/>
            <person name="Wortman J."/>
            <person name="Fraser-Liggett C."/>
            <person name="Carlton J."/>
        </authorList>
    </citation>
    <scope>NUCLEOTIDE SEQUENCE</scope>
    <source>
        <strain evidence="1">G3</strain>
    </source>
</reference>
<dbReference type="VEuPathDB" id="TrichDB:TVAG_406640"/>
<dbReference type="RefSeq" id="XP_001314910.1">
    <property type="nucleotide sequence ID" value="XM_001314875.1"/>
</dbReference>
<evidence type="ECO:0000313" key="2">
    <source>
        <dbReference type="Proteomes" id="UP000001542"/>
    </source>
</evidence>
<proteinExistence type="predicted"/>
<dbReference type="Proteomes" id="UP000001542">
    <property type="component" value="Unassembled WGS sequence"/>
</dbReference>
<gene>
    <name evidence="1" type="ORF">TVAG_406640</name>
</gene>
<evidence type="ECO:0000313" key="1">
    <source>
        <dbReference type="EMBL" id="EAY02687.1"/>
    </source>
</evidence>
<organism evidence="1 2">
    <name type="scientific">Trichomonas vaginalis (strain ATCC PRA-98 / G3)</name>
    <dbReference type="NCBI Taxonomy" id="412133"/>
    <lineage>
        <taxon>Eukaryota</taxon>
        <taxon>Metamonada</taxon>
        <taxon>Parabasalia</taxon>
        <taxon>Trichomonadida</taxon>
        <taxon>Trichomonadidae</taxon>
        <taxon>Trichomonas</taxon>
    </lineage>
</organism>
<sequence>MLLNSLAFNRIKASYSSNTDDAFPNCDYITPGFIVMKSGESKCINNTFFIASNNTNYNVEARYENLHSHKFTEAIKANRPFAVSINDTDDHDVHSKITCLEENKGCKFQIVYVVASEIWNDTEIDGGKTNIYNNSILSYFSTKSNGSQYLHTIEVWDYNHNTKEASISSQRFVYTNIDPSIKKITNTSTHPNITLEVTVFPERSLSNATSFKAETFILDRFRDVANAIKQGKSAKKIVESNVLLEFEKIGDP</sequence>
<dbReference type="KEGG" id="tva:4760527"/>
<dbReference type="EMBL" id="DS113528">
    <property type="protein sequence ID" value="EAY02687.1"/>
    <property type="molecule type" value="Genomic_DNA"/>
</dbReference>
<accession>A2EXD8</accession>
<keyword evidence="2" id="KW-1185">Reference proteome</keyword>
<dbReference type="VEuPathDB" id="TrichDB:TVAGG3_0676880"/>